<feature type="signal peptide" evidence="1">
    <location>
        <begin position="1"/>
        <end position="19"/>
    </location>
</feature>
<evidence type="ECO:0000313" key="4">
    <source>
        <dbReference type="RefSeq" id="XP_071923229.1"/>
    </source>
</evidence>
<organism evidence="3 4">
    <name type="scientific">Coffea arabica</name>
    <name type="common">Arabian coffee</name>
    <dbReference type="NCBI Taxonomy" id="13443"/>
    <lineage>
        <taxon>Eukaryota</taxon>
        <taxon>Viridiplantae</taxon>
        <taxon>Streptophyta</taxon>
        <taxon>Embryophyta</taxon>
        <taxon>Tracheophyta</taxon>
        <taxon>Spermatophyta</taxon>
        <taxon>Magnoliopsida</taxon>
        <taxon>eudicotyledons</taxon>
        <taxon>Gunneridae</taxon>
        <taxon>Pentapetalae</taxon>
        <taxon>asterids</taxon>
        <taxon>lamiids</taxon>
        <taxon>Gentianales</taxon>
        <taxon>Rubiaceae</taxon>
        <taxon>Ixoroideae</taxon>
        <taxon>Gardenieae complex</taxon>
        <taxon>Bertiereae - Coffeeae clade</taxon>
        <taxon>Coffeeae</taxon>
        <taxon>Coffea</taxon>
    </lineage>
</organism>
<proteinExistence type="predicted"/>
<gene>
    <name evidence="4" type="primary">LOC140015215</name>
</gene>
<dbReference type="PANTHER" id="PTHR33116">
    <property type="entry name" value="REVERSE TRANSCRIPTASE ZINC-BINDING DOMAIN-CONTAINING PROTEIN-RELATED-RELATED"/>
    <property type="match status" value="1"/>
</dbReference>
<sequence>MAFFGIVMFWSSVYTGVHGKICVIRSRKGELVSDRLKIWCRLFLANYGGASADMSQPGLLICMLSTSKTPTHRWWYAEDSLAHLLNVTNPPNQLVSDFLTPDGWNQGLLQQSVPSHIMAMIMQMRYYSYCEDSMVWLPSTSGAFSISLAWEVVRQRRNVSVIDSLTWSPLMPLKVSFFIGRARHGFLPTDSTLQRKGMILPSKCVGCKASQESVDHLLVQCTTARAVWSHYARMFGYAMDRELSLSSMLFLWVLNIPTGVKEHIRLVVSFLICWYIWRSRNEAKFQGASMAVQSIIFQTDAQLDLMVAAGLFKNEHFRGDQEYTCARGGRKRKLQIGLVLLAWEAPPVGAYKLNSDASVLNGQAFGGGLV</sequence>
<dbReference type="InterPro" id="IPR026960">
    <property type="entry name" value="RVT-Znf"/>
</dbReference>
<accession>A0ABM4VUM7</accession>
<reference evidence="4" key="1">
    <citation type="submission" date="2025-08" db="UniProtKB">
        <authorList>
            <consortium name="RefSeq"/>
        </authorList>
    </citation>
    <scope>IDENTIFICATION</scope>
    <source>
        <tissue evidence="4">Leaves</tissue>
    </source>
</reference>
<dbReference type="Pfam" id="PF13966">
    <property type="entry name" value="zf-RVT"/>
    <property type="match status" value="1"/>
</dbReference>
<evidence type="ECO:0000256" key="1">
    <source>
        <dbReference type="SAM" id="SignalP"/>
    </source>
</evidence>
<feature type="chain" id="PRO_5045428868" description="Reverse transcriptase zinc-binding domain-containing protein" evidence="1">
    <location>
        <begin position="20"/>
        <end position="370"/>
    </location>
</feature>
<evidence type="ECO:0000259" key="2">
    <source>
        <dbReference type="Pfam" id="PF13966"/>
    </source>
</evidence>
<evidence type="ECO:0000313" key="3">
    <source>
        <dbReference type="Proteomes" id="UP001652660"/>
    </source>
</evidence>
<dbReference type="RefSeq" id="XP_071923229.1">
    <property type="nucleotide sequence ID" value="XM_072067128.1"/>
</dbReference>
<keyword evidence="3" id="KW-1185">Reference proteome</keyword>
<feature type="domain" description="Reverse transcriptase zinc-binding" evidence="2">
    <location>
        <begin position="144"/>
        <end position="228"/>
    </location>
</feature>
<keyword evidence="1" id="KW-0732">Signal</keyword>
<protein>
    <recommendedName>
        <fullName evidence="2">Reverse transcriptase zinc-binding domain-containing protein</fullName>
    </recommendedName>
</protein>
<dbReference type="GeneID" id="140015215"/>
<dbReference type="PANTHER" id="PTHR33116:SF80">
    <property type="entry name" value="REVERSE TRANSCRIPTASE ZINC-BINDING DOMAIN-CONTAINING PROTEIN"/>
    <property type="match status" value="1"/>
</dbReference>
<name>A0ABM4VUM7_COFAR</name>
<dbReference type="Proteomes" id="UP001652660">
    <property type="component" value="Chromosome 10e"/>
</dbReference>